<feature type="transmembrane region" description="Helical" evidence="2">
    <location>
        <begin position="240"/>
        <end position="260"/>
    </location>
</feature>
<feature type="region of interest" description="Disordered" evidence="1">
    <location>
        <begin position="188"/>
        <end position="219"/>
    </location>
</feature>
<accession>A0A4D9D4E1</accession>
<dbReference type="InterPro" id="IPR001683">
    <property type="entry name" value="PX_dom"/>
</dbReference>
<dbReference type="Pfam" id="PF00787">
    <property type="entry name" value="PX"/>
    <property type="match status" value="1"/>
</dbReference>
<dbReference type="InterPro" id="IPR036871">
    <property type="entry name" value="PX_dom_sf"/>
</dbReference>
<dbReference type="PANTHER" id="PTHR22775">
    <property type="entry name" value="SORTING NEXIN"/>
    <property type="match status" value="1"/>
</dbReference>
<protein>
    <recommendedName>
        <fullName evidence="3">PX domain-containing protein</fullName>
    </recommendedName>
</protein>
<reference evidence="4 5" key="1">
    <citation type="submission" date="2019-01" db="EMBL/GenBank/DDBJ databases">
        <title>Nuclear Genome Assembly of the Microalgal Biofuel strain Nannochloropsis salina CCMP1776.</title>
        <authorList>
            <person name="Hovde B."/>
        </authorList>
    </citation>
    <scope>NUCLEOTIDE SEQUENCE [LARGE SCALE GENOMIC DNA]</scope>
    <source>
        <strain evidence="4 5">CCMP1776</strain>
    </source>
</reference>
<dbReference type="GO" id="GO:0035091">
    <property type="term" value="F:phosphatidylinositol binding"/>
    <property type="evidence" value="ECO:0007669"/>
    <property type="project" value="InterPro"/>
</dbReference>
<dbReference type="SMART" id="SM00312">
    <property type="entry name" value="PX"/>
    <property type="match status" value="1"/>
</dbReference>
<evidence type="ECO:0000259" key="3">
    <source>
        <dbReference type="PROSITE" id="PS50195"/>
    </source>
</evidence>
<feature type="transmembrane region" description="Helical" evidence="2">
    <location>
        <begin position="266"/>
        <end position="287"/>
    </location>
</feature>
<gene>
    <name evidence="4" type="ORF">NSK_004276</name>
</gene>
<dbReference type="AlphaFoldDB" id="A0A4D9D4E1"/>
<feature type="domain" description="PX" evidence="3">
    <location>
        <begin position="14"/>
        <end position="129"/>
    </location>
</feature>
<evidence type="ECO:0000313" key="5">
    <source>
        <dbReference type="Proteomes" id="UP000355283"/>
    </source>
</evidence>
<evidence type="ECO:0000313" key="4">
    <source>
        <dbReference type="EMBL" id="TFJ84285.1"/>
    </source>
</evidence>
<dbReference type="PROSITE" id="PS50195">
    <property type="entry name" value="PX"/>
    <property type="match status" value="1"/>
</dbReference>
<keyword evidence="2" id="KW-1133">Transmembrane helix</keyword>
<sequence length="316" mass="35348">MAHGLQNRQSRLSRISSRTDTEIFDDGRGEKRHTIYYMNIEVGRNKYYLHKRYTEFLMLHQKLCEQQYPEIEDFEFPNKVWFNNFSEGVIEYRRTRFEAYLTLLLELVNKYPPLRKEVESFLGVPQVINPPKRYPKTPVPGRKVVEKPIGLMDDPSDFASAAGRDLGAKAPTGAGVCSNSQRSLFLSRKRSSDEGLVEQGRGESPTIITTGKRVTSPSPAESSAAAAAARACGYASTTTILSVLLMYIALVFLLALIAALDPSNTRLSALLILGLSSVASLVVMRAFHGAAAQDARRLMEVRSEPRRAWKGGMKWK</sequence>
<dbReference type="Gene3D" id="3.30.1520.10">
    <property type="entry name" value="Phox-like domain"/>
    <property type="match status" value="1"/>
</dbReference>
<dbReference type="PANTHER" id="PTHR22775:SF3">
    <property type="entry name" value="SORTING NEXIN-13"/>
    <property type="match status" value="1"/>
</dbReference>
<keyword evidence="2" id="KW-0812">Transmembrane</keyword>
<proteinExistence type="predicted"/>
<dbReference type="EMBL" id="SDOX01000019">
    <property type="protein sequence ID" value="TFJ84285.1"/>
    <property type="molecule type" value="Genomic_DNA"/>
</dbReference>
<keyword evidence="5" id="KW-1185">Reference proteome</keyword>
<dbReference type="SUPFAM" id="SSF64268">
    <property type="entry name" value="PX domain"/>
    <property type="match status" value="1"/>
</dbReference>
<organism evidence="4 5">
    <name type="scientific">Nannochloropsis salina CCMP1776</name>
    <dbReference type="NCBI Taxonomy" id="1027361"/>
    <lineage>
        <taxon>Eukaryota</taxon>
        <taxon>Sar</taxon>
        <taxon>Stramenopiles</taxon>
        <taxon>Ochrophyta</taxon>
        <taxon>Eustigmatophyceae</taxon>
        <taxon>Eustigmatales</taxon>
        <taxon>Monodopsidaceae</taxon>
        <taxon>Microchloropsis</taxon>
        <taxon>Microchloropsis salina</taxon>
    </lineage>
</organism>
<dbReference type="OrthoDB" id="5975050at2759"/>
<feature type="compositionally biased region" description="Polar residues" evidence="1">
    <location>
        <begin position="206"/>
        <end position="215"/>
    </location>
</feature>
<name>A0A4D9D4E1_9STRA</name>
<evidence type="ECO:0000256" key="2">
    <source>
        <dbReference type="SAM" id="Phobius"/>
    </source>
</evidence>
<keyword evidence="2" id="KW-0472">Membrane</keyword>
<dbReference type="Proteomes" id="UP000355283">
    <property type="component" value="Unassembled WGS sequence"/>
</dbReference>
<dbReference type="CDD" id="cd06093">
    <property type="entry name" value="PX_domain"/>
    <property type="match status" value="1"/>
</dbReference>
<evidence type="ECO:0000256" key="1">
    <source>
        <dbReference type="SAM" id="MobiDB-lite"/>
    </source>
</evidence>
<comment type="caution">
    <text evidence="4">The sequence shown here is derived from an EMBL/GenBank/DDBJ whole genome shotgun (WGS) entry which is preliminary data.</text>
</comment>